<gene>
    <name evidence="2" type="ORF">K5I21_03980</name>
</gene>
<organism evidence="2 3">
    <name type="scientific">Clostridium symbiosum</name>
    <name type="common">Bacteroides symbiosus</name>
    <dbReference type="NCBI Taxonomy" id="1512"/>
    <lineage>
        <taxon>Bacteria</taxon>
        <taxon>Bacillati</taxon>
        <taxon>Bacillota</taxon>
        <taxon>Clostridia</taxon>
        <taxon>Lachnospirales</taxon>
        <taxon>Lachnospiraceae</taxon>
        <taxon>Otoolea</taxon>
    </lineage>
</organism>
<dbReference type="PROSITE" id="PS51257">
    <property type="entry name" value="PROKAR_LIPOPROTEIN"/>
    <property type="match status" value="1"/>
</dbReference>
<dbReference type="AlphaFoldDB" id="A0AAW5F0E8"/>
<evidence type="ECO:0000313" key="2">
    <source>
        <dbReference type="EMBL" id="MCK0085050.1"/>
    </source>
</evidence>
<dbReference type="Proteomes" id="UP001203136">
    <property type="component" value="Unassembled WGS sequence"/>
</dbReference>
<sequence length="190" mass="21630">MKKTISVLLAVAMIFSLCACSQNKQSGISIKPTEFSEETLEVLDLFDDEIQFFDISLDENVKSFEISVWVYRDGEWFEDGKTHGNNDFLGKRIAIRLIENSYELYNISDNGHEKYSYPSLDTPFEESMGIGYSKIDREIPIELNKEIPICVKIGTSSNRMEVLDITEDFRKIECDAGIAVTITVSDEIVE</sequence>
<feature type="signal peptide" evidence="1">
    <location>
        <begin position="1"/>
        <end position="21"/>
    </location>
</feature>
<accession>A0AAW5F0E8</accession>
<protein>
    <recommendedName>
        <fullName evidence="4">Lipoprotein</fullName>
    </recommendedName>
</protein>
<comment type="caution">
    <text evidence="2">The sequence shown here is derived from an EMBL/GenBank/DDBJ whole genome shotgun (WGS) entry which is preliminary data.</text>
</comment>
<evidence type="ECO:0000256" key="1">
    <source>
        <dbReference type="SAM" id="SignalP"/>
    </source>
</evidence>
<evidence type="ECO:0000313" key="3">
    <source>
        <dbReference type="Proteomes" id="UP001203136"/>
    </source>
</evidence>
<evidence type="ECO:0008006" key="4">
    <source>
        <dbReference type="Google" id="ProtNLM"/>
    </source>
</evidence>
<name>A0AAW5F0E8_CLOSY</name>
<keyword evidence="1" id="KW-0732">Signal</keyword>
<dbReference type="RefSeq" id="WP_024739661.1">
    <property type="nucleotide sequence ID" value="NZ_JAINVB010000001.1"/>
</dbReference>
<proteinExistence type="predicted"/>
<dbReference type="EMBL" id="JAINVB010000001">
    <property type="protein sequence ID" value="MCK0085050.1"/>
    <property type="molecule type" value="Genomic_DNA"/>
</dbReference>
<reference evidence="2" key="1">
    <citation type="journal article" date="2022" name="Cell Host Microbe">
        <title>Colonization of the live biotherapeutic product VE303 and modulation of the microbiota and metabolites in healthy volunteers.</title>
        <authorList>
            <person name="Dsouza M."/>
            <person name="Menon R."/>
            <person name="Crossette E."/>
            <person name="Bhattarai S.K."/>
            <person name="Schneider J."/>
            <person name="Kim Y.G."/>
            <person name="Reddy S."/>
            <person name="Caballero S."/>
            <person name="Felix C."/>
            <person name="Cornacchione L."/>
            <person name="Hendrickson J."/>
            <person name="Watson A.R."/>
            <person name="Minot S.S."/>
            <person name="Greenfield N."/>
            <person name="Schopf L."/>
            <person name="Szabady R."/>
            <person name="Patarroyo J."/>
            <person name="Smith W."/>
            <person name="Harrison P."/>
            <person name="Kuijper E.J."/>
            <person name="Kelly C.P."/>
            <person name="Olle B."/>
            <person name="Bobilev D."/>
            <person name="Silber J.L."/>
            <person name="Bucci V."/>
            <person name="Roberts B."/>
            <person name="Faith J."/>
            <person name="Norman J.M."/>
        </authorList>
    </citation>
    <scope>NUCLEOTIDE SEQUENCE</scope>
    <source>
        <strain evidence="2">VE303-04</strain>
    </source>
</reference>
<feature type="chain" id="PRO_5043319089" description="Lipoprotein" evidence="1">
    <location>
        <begin position="22"/>
        <end position="190"/>
    </location>
</feature>